<keyword evidence="2" id="KW-0804">Transcription</keyword>
<evidence type="ECO:0000259" key="3">
    <source>
        <dbReference type="PROSITE" id="PS01124"/>
    </source>
</evidence>
<dbReference type="SUPFAM" id="SSF46689">
    <property type="entry name" value="Homeodomain-like"/>
    <property type="match status" value="2"/>
</dbReference>
<dbReference type="AlphaFoldDB" id="A0A2N0UZ79"/>
<dbReference type="RefSeq" id="WP_101028597.1">
    <property type="nucleotide sequence ID" value="NZ_CABMMZ010000028.1"/>
</dbReference>
<organism evidence="4 5">
    <name type="scientific">Ruminococcus bromii</name>
    <dbReference type="NCBI Taxonomy" id="40518"/>
    <lineage>
        <taxon>Bacteria</taxon>
        <taxon>Bacillati</taxon>
        <taxon>Bacillota</taxon>
        <taxon>Clostridia</taxon>
        <taxon>Eubacteriales</taxon>
        <taxon>Oscillospiraceae</taxon>
        <taxon>Ruminococcus</taxon>
    </lineage>
</organism>
<protein>
    <submittedName>
        <fullName evidence="4">Regulatory protein SoxS</fullName>
    </submittedName>
</protein>
<evidence type="ECO:0000256" key="1">
    <source>
        <dbReference type="ARBA" id="ARBA00023015"/>
    </source>
</evidence>
<evidence type="ECO:0000313" key="5">
    <source>
        <dbReference type="Proteomes" id="UP000233425"/>
    </source>
</evidence>
<dbReference type="SMART" id="SM00342">
    <property type="entry name" value="HTH_ARAC"/>
    <property type="match status" value="1"/>
</dbReference>
<evidence type="ECO:0000313" key="4">
    <source>
        <dbReference type="EMBL" id="PKD32289.1"/>
    </source>
</evidence>
<dbReference type="PROSITE" id="PS01124">
    <property type="entry name" value="HTH_ARAC_FAMILY_2"/>
    <property type="match status" value="1"/>
</dbReference>
<proteinExistence type="predicted"/>
<gene>
    <name evidence="4" type="primary">soxS_1</name>
    <name evidence="4" type="ORF">RBATCC27255_00498</name>
</gene>
<dbReference type="GO" id="GO:0003700">
    <property type="term" value="F:DNA-binding transcription factor activity"/>
    <property type="evidence" value="ECO:0007669"/>
    <property type="project" value="InterPro"/>
</dbReference>
<evidence type="ECO:0000256" key="2">
    <source>
        <dbReference type="ARBA" id="ARBA00023163"/>
    </source>
</evidence>
<dbReference type="PANTHER" id="PTHR47893:SF1">
    <property type="entry name" value="REGULATORY PROTEIN PCHR"/>
    <property type="match status" value="1"/>
</dbReference>
<dbReference type="InterPro" id="IPR053142">
    <property type="entry name" value="PchR_regulatory_protein"/>
</dbReference>
<dbReference type="Pfam" id="PF12833">
    <property type="entry name" value="HTH_18"/>
    <property type="match status" value="1"/>
</dbReference>
<dbReference type="Proteomes" id="UP000233425">
    <property type="component" value="Unassembled WGS sequence"/>
</dbReference>
<comment type="caution">
    <text evidence="4">The sequence shown here is derived from an EMBL/GenBank/DDBJ whole genome shotgun (WGS) entry which is preliminary data.</text>
</comment>
<name>A0A2N0UZ79_9FIRM</name>
<keyword evidence="1" id="KW-0805">Transcription regulation</keyword>
<feature type="domain" description="HTH araC/xylS-type" evidence="3">
    <location>
        <begin position="218"/>
        <end position="316"/>
    </location>
</feature>
<dbReference type="Gene3D" id="1.10.10.60">
    <property type="entry name" value="Homeodomain-like"/>
    <property type="match status" value="2"/>
</dbReference>
<keyword evidence="5" id="KW-1185">Reference proteome</keyword>
<dbReference type="InterPro" id="IPR009057">
    <property type="entry name" value="Homeodomain-like_sf"/>
</dbReference>
<accession>A0A2N0UZ79</accession>
<reference evidence="4" key="1">
    <citation type="journal article" date="2018" name="Environ. Microbiol.">
        <title>Sporulation capability and amylosome conservation among diverse human colonic and rumen isolates of the keystone starch-degrader Ruminococcus bromii.</title>
        <authorList>
            <person name="Mukhopadhya I."/>
            <person name="Morais S."/>
            <person name="Laverde-Gomez J."/>
            <person name="Sheridan P.O."/>
            <person name="Walker A.W."/>
            <person name="Kelly W."/>
            <person name="Klieve A.V."/>
            <person name="Ouwerkerk D."/>
            <person name="Duncan S.H."/>
            <person name="Louis P."/>
            <person name="Koropatkin N."/>
            <person name="Cockburn D."/>
            <person name="Kibler R."/>
            <person name="Cooper P.J."/>
            <person name="Sandoval C."/>
            <person name="Crost E."/>
            <person name="Juge N."/>
            <person name="Bayer E.A."/>
            <person name="Flint H.J."/>
        </authorList>
    </citation>
    <scope>NUCLEOTIDE SEQUENCE [LARGE SCALE GENOMIC DNA]</scope>
    <source>
        <strain evidence="4">ATCC 27255</strain>
    </source>
</reference>
<dbReference type="PANTHER" id="PTHR47893">
    <property type="entry name" value="REGULATORY PROTEIN PCHR"/>
    <property type="match status" value="1"/>
</dbReference>
<dbReference type="GO" id="GO:0043565">
    <property type="term" value="F:sequence-specific DNA binding"/>
    <property type="evidence" value="ECO:0007669"/>
    <property type="project" value="InterPro"/>
</dbReference>
<dbReference type="InterPro" id="IPR018060">
    <property type="entry name" value="HTH_AraC"/>
</dbReference>
<dbReference type="EMBL" id="NNSR01000028">
    <property type="protein sequence ID" value="PKD32289.1"/>
    <property type="molecule type" value="Genomic_DNA"/>
</dbReference>
<sequence>MAVLQKIDNPYGMIQTVEHGESFSIYRSQDSTGDCEITVYPVFSGIELVYYDVHMQSCDINLAKGREMLIITHCQEGRIEFEYKNGEYLYLASGDLSIQKNTENIRHRYCPLSHYHGVSVAIDMNRVPRCFSCILDDVFVSPEELEMKFCSEKPYSIMRENISIEHIFSELYSVPENIRKGYHKVKVLELLLFLSGLDYKGESEERRYFSRSQVTAAKEAKKYLLAHLDEHITITELADMLGISSTSLKICFKGVYGDTINGYITNCKMQKAASLLKNTDKSVLEIAGIVGYNNGSKFAGAFRRVMNKSPNEYRKSLV</sequence>